<evidence type="ECO:0000313" key="9">
    <source>
        <dbReference type="Proteomes" id="UP000250163"/>
    </source>
</evidence>
<dbReference type="HAMAP" id="MF_01216">
    <property type="entry name" value="Azoreductase_type1"/>
    <property type="match status" value="1"/>
</dbReference>
<feature type="domain" description="Flavodoxin-like fold" evidence="7">
    <location>
        <begin position="3"/>
        <end position="196"/>
    </location>
</feature>
<comment type="subunit">
    <text evidence="6">Homodimer.</text>
</comment>
<keyword evidence="2 6" id="KW-0288">FMN</keyword>
<feature type="binding site" evidence="6">
    <location>
        <begin position="138"/>
        <end position="141"/>
    </location>
    <ligand>
        <name>FMN</name>
        <dbReference type="ChEBI" id="CHEBI:58210"/>
    </ligand>
</feature>
<keyword evidence="1 6" id="KW-0285">Flavoprotein</keyword>
<dbReference type="Pfam" id="PF02525">
    <property type="entry name" value="Flavodoxin_2"/>
    <property type="match status" value="1"/>
</dbReference>
<comment type="similarity">
    <text evidence="6">Belongs to the azoreductase type 1 family.</text>
</comment>
<dbReference type="InterPro" id="IPR029039">
    <property type="entry name" value="Flavoprotein-like_sf"/>
</dbReference>
<comment type="catalytic activity">
    <reaction evidence="5">
        <text>N,N-dimethyl-1,4-phenylenediamine + anthranilate + 2 NAD(+) = 2-(4-dimethylaminophenyl)diazenylbenzoate + 2 NADH + 2 H(+)</text>
        <dbReference type="Rhea" id="RHEA:55872"/>
        <dbReference type="ChEBI" id="CHEBI:15378"/>
        <dbReference type="ChEBI" id="CHEBI:15783"/>
        <dbReference type="ChEBI" id="CHEBI:16567"/>
        <dbReference type="ChEBI" id="CHEBI:57540"/>
        <dbReference type="ChEBI" id="CHEBI:57945"/>
        <dbReference type="ChEBI" id="CHEBI:71579"/>
        <dbReference type="EC" id="1.7.1.17"/>
    </reaction>
    <physiologicalReaction direction="right-to-left" evidence="5">
        <dbReference type="Rhea" id="RHEA:55874"/>
    </physiologicalReaction>
</comment>
<dbReference type="Proteomes" id="UP000250163">
    <property type="component" value="Chromosome MORIYA"/>
</dbReference>
<feature type="binding site" evidence="6">
    <location>
        <position position="11"/>
    </location>
    <ligand>
        <name>FMN</name>
        <dbReference type="ChEBI" id="CHEBI:58210"/>
    </ligand>
</feature>
<sequence length="204" mass="22226">MTKKLLAINTSLQHAGGQSGKLVSHFIADWLEQGGNVVERDLAKSPIPHLNEMVINALKQGQSETQAQQEALALSGHLIDELREADAVVIGMPLYNLAAPSIFQTYLDYVLRAGVTFKYTEKGPMGLLNNKPVYILCTRGGMFGGDNAHMDTQTPWLRNILGFMGLSSTQFIYAEGMGISESMATESLIQAKNSISALFKHQVA</sequence>
<comment type="function">
    <text evidence="6">Quinone reductase that provides resistance to thiol-specific stress caused by electrophilic quinones.</text>
</comment>
<comment type="function">
    <text evidence="6">Also exhibits azoreductase activity. Catalyzes the reductive cleavage of the azo bond in aromatic azo compounds to the corresponding amines.</text>
</comment>
<accession>A0A330LVF2</accession>
<dbReference type="GO" id="GO:0016655">
    <property type="term" value="F:oxidoreductase activity, acting on NAD(P)H, quinone or similar compound as acceptor"/>
    <property type="evidence" value="ECO:0007669"/>
    <property type="project" value="InterPro"/>
</dbReference>
<name>A0A330LVF2_9GAMM</name>
<dbReference type="PANTHER" id="PTHR43741:SF2">
    <property type="entry name" value="FMN-DEPENDENT NADH:QUINONE OXIDOREDUCTASE"/>
    <property type="match status" value="1"/>
</dbReference>
<dbReference type="InterPro" id="IPR023048">
    <property type="entry name" value="NADH:quinone_OxRdtase_FMN_depd"/>
</dbReference>
<evidence type="ECO:0000256" key="3">
    <source>
        <dbReference type="ARBA" id="ARBA00023002"/>
    </source>
</evidence>
<evidence type="ECO:0000256" key="4">
    <source>
        <dbReference type="ARBA" id="ARBA00023027"/>
    </source>
</evidence>
<evidence type="ECO:0000256" key="5">
    <source>
        <dbReference type="ARBA" id="ARBA00048542"/>
    </source>
</evidence>
<evidence type="ECO:0000256" key="2">
    <source>
        <dbReference type="ARBA" id="ARBA00022643"/>
    </source>
</evidence>
<keyword evidence="9" id="KW-1185">Reference proteome</keyword>
<dbReference type="GO" id="GO:0010181">
    <property type="term" value="F:FMN binding"/>
    <property type="evidence" value="ECO:0007669"/>
    <property type="project" value="UniProtKB-UniRule"/>
</dbReference>
<dbReference type="RefSeq" id="WP_112716686.1">
    <property type="nucleotide sequence ID" value="NZ_LS483250.1"/>
</dbReference>
<dbReference type="GO" id="GO:0009055">
    <property type="term" value="F:electron transfer activity"/>
    <property type="evidence" value="ECO:0007669"/>
    <property type="project" value="UniProtKB-UniRule"/>
</dbReference>
<keyword evidence="3 6" id="KW-0560">Oxidoreductase</keyword>
<comment type="caution">
    <text evidence="6">Lacks conserved residue(s) required for the propagation of feature annotation.</text>
</comment>
<dbReference type="KEGG" id="mya:MORIYA_3333"/>
<dbReference type="EC" id="1.7.1.17" evidence="6"/>
<reference evidence="9" key="1">
    <citation type="submission" date="2018-05" db="EMBL/GenBank/DDBJ databases">
        <authorList>
            <person name="Cea G.-C."/>
            <person name="William W."/>
        </authorList>
    </citation>
    <scope>NUCLEOTIDE SEQUENCE [LARGE SCALE GENOMIC DNA]</scope>
    <source>
        <strain evidence="9">DB21MT 5</strain>
    </source>
</reference>
<proteinExistence type="inferred from homology"/>
<dbReference type="EMBL" id="LS483250">
    <property type="protein sequence ID" value="SQD79788.1"/>
    <property type="molecule type" value="Genomic_DNA"/>
</dbReference>
<comment type="catalytic activity">
    <reaction evidence="6">
        <text>2 a quinone + NADH + H(+) = 2 a 1,4-benzosemiquinone + NAD(+)</text>
        <dbReference type="Rhea" id="RHEA:65952"/>
        <dbReference type="ChEBI" id="CHEBI:15378"/>
        <dbReference type="ChEBI" id="CHEBI:57540"/>
        <dbReference type="ChEBI" id="CHEBI:57945"/>
        <dbReference type="ChEBI" id="CHEBI:132124"/>
        <dbReference type="ChEBI" id="CHEBI:134225"/>
    </reaction>
</comment>
<dbReference type="InterPro" id="IPR050104">
    <property type="entry name" value="FMN-dep_NADH:Q_OxRdtase_AzoR1"/>
</dbReference>
<protein>
    <recommendedName>
        <fullName evidence="6">FMN dependent NADH:quinone oxidoreductase</fullName>
        <ecNumber evidence="6">1.6.5.-</ecNumber>
    </recommendedName>
    <alternativeName>
        <fullName evidence="6">Azo-dye reductase</fullName>
    </alternativeName>
    <alternativeName>
        <fullName evidence="6">FMN-dependent NADH-azo compound oxidoreductase</fullName>
    </alternativeName>
    <alternativeName>
        <fullName evidence="6">FMN-dependent NADH-azoreductase</fullName>
        <ecNumber evidence="6">1.7.1.17</ecNumber>
    </alternativeName>
</protein>
<dbReference type="EC" id="1.6.5.-" evidence="6"/>
<dbReference type="SUPFAM" id="SSF52218">
    <property type="entry name" value="Flavoproteins"/>
    <property type="match status" value="1"/>
</dbReference>
<evidence type="ECO:0000313" key="8">
    <source>
        <dbReference type="EMBL" id="SQD79788.1"/>
    </source>
</evidence>
<evidence type="ECO:0000256" key="1">
    <source>
        <dbReference type="ARBA" id="ARBA00022630"/>
    </source>
</evidence>
<dbReference type="PANTHER" id="PTHR43741">
    <property type="entry name" value="FMN-DEPENDENT NADH-AZOREDUCTASE 1"/>
    <property type="match status" value="1"/>
</dbReference>
<evidence type="ECO:0000256" key="6">
    <source>
        <dbReference type="HAMAP-Rule" id="MF_01216"/>
    </source>
</evidence>
<dbReference type="GO" id="GO:0016652">
    <property type="term" value="F:oxidoreductase activity, acting on NAD(P)H as acceptor"/>
    <property type="evidence" value="ECO:0007669"/>
    <property type="project" value="UniProtKB-UniRule"/>
</dbReference>
<comment type="cofactor">
    <cofactor evidence="6">
        <name>FMN</name>
        <dbReference type="ChEBI" id="CHEBI:58210"/>
    </cofactor>
    <text evidence="6">Binds 1 FMN per subunit.</text>
</comment>
<organism evidence="8 9">
    <name type="scientific">Moritella yayanosii</name>
    <dbReference type="NCBI Taxonomy" id="69539"/>
    <lineage>
        <taxon>Bacteria</taxon>
        <taxon>Pseudomonadati</taxon>
        <taxon>Pseudomonadota</taxon>
        <taxon>Gammaproteobacteria</taxon>
        <taxon>Alteromonadales</taxon>
        <taxon>Moritellaceae</taxon>
        <taxon>Moritella</taxon>
    </lineage>
</organism>
<evidence type="ECO:0000259" key="7">
    <source>
        <dbReference type="Pfam" id="PF02525"/>
    </source>
</evidence>
<dbReference type="InterPro" id="IPR003680">
    <property type="entry name" value="Flavodoxin_fold"/>
</dbReference>
<gene>
    <name evidence="6 8" type="primary">azoR</name>
    <name evidence="8" type="ORF">MORIYA_3333</name>
</gene>
<dbReference type="AlphaFoldDB" id="A0A330LVF2"/>
<keyword evidence="4 6" id="KW-0520">NAD</keyword>
<dbReference type="OrthoDB" id="9787136at2"/>
<dbReference type="Gene3D" id="3.40.50.360">
    <property type="match status" value="1"/>
</dbReference>